<dbReference type="RefSeq" id="WP_133314291.1">
    <property type="nucleotide sequence ID" value="NZ_SMTL01000001.1"/>
</dbReference>
<dbReference type="Pfam" id="PF03992">
    <property type="entry name" value="ABM"/>
    <property type="match status" value="1"/>
</dbReference>
<evidence type="ECO:0000259" key="1">
    <source>
        <dbReference type="PROSITE" id="PS51725"/>
    </source>
</evidence>
<keyword evidence="2" id="KW-0560">Oxidoreductase</keyword>
<comment type="caution">
    <text evidence="2">The sequence shown here is derived from an EMBL/GenBank/DDBJ whole genome shotgun (WGS) entry which is preliminary data.</text>
</comment>
<keyword evidence="3" id="KW-1185">Reference proteome</keyword>
<protein>
    <submittedName>
        <fullName evidence="2">Antibiotic biosynthesis monooxygenase</fullName>
    </submittedName>
</protein>
<evidence type="ECO:0000313" key="3">
    <source>
        <dbReference type="Proteomes" id="UP000295238"/>
    </source>
</evidence>
<proteinExistence type="predicted"/>
<dbReference type="AlphaFoldDB" id="A0A4R5ULW4"/>
<dbReference type="SUPFAM" id="SSF54909">
    <property type="entry name" value="Dimeric alpha+beta barrel"/>
    <property type="match status" value="1"/>
</dbReference>
<dbReference type="EMBL" id="SMTL01000001">
    <property type="protein sequence ID" value="TDK38842.1"/>
    <property type="molecule type" value="Genomic_DNA"/>
</dbReference>
<dbReference type="GO" id="GO:0004497">
    <property type="term" value="F:monooxygenase activity"/>
    <property type="evidence" value="ECO:0007669"/>
    <property type="project" value="UniProtKB-KW"/>
</dbReference>
<dbReference type="OrthoDB" id="9812192at2"/>
<name>A0A4R5ULW4_9HYPH</name>
<keyword evidence="2" id="KW-0503">Monooxygenase</keyword>
<dbReference type="PROSITE" id="PS51725">
    <property type="entry name" value="ABM"/>
    <property type="match status" value="1"/>
</dbReference>
<evidence type="ECO:0000313" key="2">
    <source>
        <dbReference type="EMBL" id="TDK38842.1"/>
    </source>
</evidence>
<dbReference type="Proteomes" id="UP000295238">
    <property type="component" value="Unassembled WGS sequence"/>
</dbReference>
<organism evidence="2 3">
    <name type="scientific">Rhizobium deserti</name>
    <dbReference type="NCBI Taxonomy" id="2547961"/>
    <lineage>
        <taxon>Bacteria</taxon>
        <taxon>Pseudomonadati</taxon>
        <taxon>Pseudomonadota</taxon>
        <taxon>Alphaproteobacteria</taxon>
        <taxon>Hyphomicrobiales</taxon>
        <taxon>Rhizobiaceae</taxon>
        <taxon>Rhizobium/Agrobacterium group</taxon>
        <taxon>Rhizobium</taxon>
    </lineage>
</organism>
<reference evidence="2 3" key="1">
    <citation type="submission" date="2019-03" db="EMBL/GenBank/DDBJ databases">
        <title>Rhizobium sp. nov., an bacterium isolated from biocrust in Mu Us Desert.</title>
        <authorList>
            <person name="Lixiong L."/>
        </authorList>
    </citation>
    <scope>NUCLEOTIDE SEQUENCE [LARGE SCALE GENOMIC DNA]</scope>
    <source>
        <strain evidence="2 3">SPY-1</strain>
    </source>
</reference>
<gene>
    <name evidence="2" type="ORF">E2F50_01480</name>
</gene>
<feature type="domain" description="ABM" evidence="1">
    <location>
        <begin position="3"/>
        <end position="92"/>
    </location>
</feature>
<dbReference type="InterPro" id="IPR007138">
    <property type="entry name" value="ABM_dom"/>
</dbReference>
<dbReference type="InterPro" id="IPR011008">
    <property type="entry name" value="Dimeric_a/b-barrel"/>
</dbReference>
<dbReference type="Gene3D" id="3.30.70.100">
    <property type="match status" value="1"/>
</dbReference>
<accession>A0A4R5ULW4</accession>
<sequence length="107" mass="12645">MSVTYLIEFDVRPEKRDRFLSLLSNVLDAMRGETTFISATLNCDMQNENRFMLHESWQDHDEVVAVQVARPYRQEWHAALPEILNSERRISMWHLLRTDAVQDQPKG</sequence>